<sequence length="141" mass="16386">MRKGSSLLLICLIMMVSFVCMVPAAEAAEQKVEWITTDLYYEVNEDGTPEDILIIKGFFVNNTDKYINYFYELNLKATITNDVGYTDTIKCTFWDFEKMIEPYSSSSNHTFRVRNVEIIWPVESYDVKRGYIRWKQSSAAG</sequence>
<comment type="caution">
    <text evidence="1">The sequence shown here is derived from an EMBL/GenBank/DDBJ whole genome shotgun (WGS) entry which is preliminary data.</text>
</comment>
<reference evidence="1" key="1">
    <citation type="submission" date="2019-08" db="EMBL/GenBank/DDBJ databases">
        <authorList>
            <person name="Kucharzyk K."/>
            <person name="Murdoch R.W."/>
            <person name="Higgins S."/>
            <person name="Loffler F."/>
        </authorList>
    </citation>
    <scope>NUCLEOTIDE SEQUENCE</scope>
</reference>
<gene>
    <name evidence="1" type="ORF">SDC9_03946</name>
</gene>
<dbReference type="AlphaFoldDB" id="A0A644SUX5"/>
<dbReference type="EMBL" id="VSSQ01000007">
    <property type="protein sequence ID" value="MPL58413.1"/>
    <property type="molecule type" value="Genomic_DNA"/>
</dbReference>
<accession>A0A644SUX5</accession>
<organism evidence="1">
    <name type="scientific">bioreactor metagenome</name>
    <dbReference type="NCBI Taxonomy" id="1076179"/>
    <lineage>
        <taxon>unclassified sequences</taxon>
        <taxon>metagenomes</taxon>
        <taxon>ecological metagenomes</taxon>
    </lineage>
</organism>
<protein>
    <submittedName>
        <fullName evidence="1">Uncharacterized protein</fullName>
    </submittedName>
</protein>
<name>A0A644SUX5_9ZZZZ</name>
<proteinExistence type="predicted"/>
<evidence type="ECO:0000313" key="1">
    <source>
        <dbReference type="EMBL" id="MPL58413.1"/>
    </source>
</evidence>